<protein>
    <submittedName>
        <fullName evidence="1">Uncharacterized protein</fullName>
    </submittedName>
</protein>
<reference evidence="1 2" key="1">
    <citation type="submission" date="2019-10" db="EMBL/GenBank/DDBJ databases">
        <title>Characterization of a new Citrobacter species.</title>
        <authorList>
            <person name="Goncalves Ribeiro T."/>
            <person name="Izdebski R."/>
            <person name="Urbanowicz P."/>
            <person name="Carmeli Y."/>
            <person name="Gniadkowski M."/>
            <person name="Peixe L."/>
        </authorList>
    </citation>
    <scope>NUCLEOTIDE SEQUENCE [LARGE SCALE GENOMIC DNA]</scope>
    <source>
        <strain evidence="1 2">NMI7905_11</strain>
    </source>
</reference>
<proteinExistence type="predicted"/>
<evidence type="ECO:0000313" key="1">
    <source>
        <dbReference type="EMBL" id="MPQ53949.1"/>
    </source>
</evidence>
<name>A0A6L5EEP3_9ENTR</name>
<evidence type="ECO:0000313" key="2">
    <source>
        <dbReference type="Proteomes" id="UP000475079"/>
    </source>
</evidence>
<sequence>MRGTKTGALTVIFETLAKLLGVSPNINFSDYFKNMMDKWQFNREDKKSARNSLAKIHEEGNLNKYKSINFNTSAAQLIIHFRVLEKPIIRL</sequence>
<organism evidence="1 2">
    <name type="scientific">Citrobacter telavivensis</name>
    <dbReference type="NCBI Taxonomy" id="2653932"/>
    <lineage>
        <taxon>Bacteria</taxon>
        <taxon>Pseudomonadati</taxon>
        <taxon>Pseudomonadota</taxon>
        <taxon>Gammaproteobacteria</taxon>
        <taxon>Enterobacterales</taxon>
        <taxon>Enterobacteriaceae</taxon>
        <taxon>Citrobacter</taxon>
    </lineage>
</organism>
<gene>
    <name evidence="1" type="ORF">GBB84_23970</name>
</gene>
<dbReference type="Proteomes" id="UP000475079">
    <property type="component" value="Unassembled WGS sequence"/>
</dbReference>
<keyword evidence="2" id="KW-1185">Reference proteome</keyword>
<dbReference type="RefSeq" id="WP_152403864.1">
    <property type="nucleotide sequence ID" value="NZ_WHIY01000021.1"/>
</dbReference>
<comment type="caution">
    <text evidence="1">The sequence shown here is derived from an EMBL/GenBank/DDBJ whole genome shotgun (WGS) entry which is preliminary data.</text>
</comment>
<dbReference type="AlphaFoldDB" id="A0A6L5EEP3"/>
<dbReference type="EMBL" id="WHIY01000021">
    <property type="protein sequence ID" value="MPQ53949.1"/>
    <property type="molecule type" value="Genomic_DNA"/>
</dbReference>
<accession>A0A6L5EEP3</accession>